<evidence type="ECO:0000259" key="11">
    <source>
        <dbReference type="Pfam" id="PF02463"/>
    </source>
</evidence>
<dbReference type="RefSeq" id="WP_066732638.1">
    <property type="nucleotide sequence ID" value="NZ_JAJCIQ010000001.1"/>
</dbReference>
<comment type="caution">
    <text evidence="12">The sequence shown here is derived from an EMBL/GenBank/DDBJ whole genome shotgun (WGS) entry which is preliminary data.</text>
</comment>
<evidence type="ECO:0000256" key="7">
    <source>
        <dbReference type="ARBA" id="ARBA00023204"/>
    </source>
</evidence>
<keyword evidence="6" id="KW-0067">ATP-binding</keyword>
<evidence type="ECO:0000256" key="6">
    <source>
        <dbReference type="ARBA" id="ARBA00022840"/>
    </source>
</evidence>
<dbReference type="Pfam" id="PF02463">
    <property type="entry name" value="SMC_N"/>
    <property type="match status" value="1"/>
</dbReference>
<protein>
    <recommendedName>
        <fullName evidence="3 9">DNA repair protein RecN</fullName>
    </recommendedName>
    <alternativeName>
        <fullName evidence="8 9">Recombination protein N</fullName>
    </alternativeName>
</protein>
<dbReference type="PANTHER" id="PTHR11059:SF0">
    <property type="entry name" value="DNA REPAIR PROTEIN RECN"/>
    <property type="match status" value="1"/>
</dbReference>
<dbReference type="PIRSF" id="PIRSF003128">
    <property type="entry name" value="RecN"/>
    <property type="match status" value="1"/>
</dbReference>
<dbReference type="CDD" id="cd03241">
    <property type="entry name" value="ABC_RecN"/>
    <property type="match status" value="2"/>
</dbReference>
<dbReference type="InterPro" id="IPR004604">
    <property type="entry name" value="DNA_recomb/repair_RecN"/>
</dbReference>
<dbReference type="EMBL" id="JAJCIS010000001">
    <property type="protein sequence ID" value="MCB7386314.1"/>
    <property type="molecule type" value="Genomic_DNA"/>
</dbReference>
<comment type="function">
    <text evidence="1 9">May be involved in recombinational repair of damaged DNA.</text>
</comment>
<proteinExistence type="inferred from homology"/>
<comment type="similarity">
    <text evidence="2 9">Belongs to the RecN family.</text>
</comment>
<dbReference type="InterPro" id="IPR027417">
    <property type="entry name" value="P-loop_NTPase"/>
</dbReference>
<feature type="coiled-coil region" evidence="10">
    <location>
        <begin position="336"/>
        <end position="370"/>
    </location>
</feature>
<gene>
    <name evidence="12" type="primary">recN</name>
    <name evidence="12" type="ORF">LIZ65_03350</name>
</gene>
<evidence type="ECO:0000313" key="12">
    <source>
        <dbReference type="EMBL" id="MCB7386314.1"/>
    </source>
</evidence>
<keyword evidence="10" id="KW-0175">Coiled coil</keyword>
<evidence type="ECO:0000256" key="5">
    <source>
        <dbReference type="ARBA" id="ARBA00022763"/>
    </source>
</evidence>
<keyword evidence="13" id="KW-1185">Reference proteome</keyword>
<sequence>MLQNLHVKNLALIDEAEVDFSKGLNILTGETGAGKSIVLGSVNLALGGRYSADMLRKGAQYGLVELTFTVSSPRQLKALEEIGIYPEEGQIIISRRLMEGRSLSRINGETVTVAQLKEAAGFLIDIHGQHEHQSLLYKKNHLSILDAFAKNGKELKEEIKIAYKEFKSNQKELEAADTDEADRLKEIAFLEFETEEIRTAGLSSEEEEEIEQTYRRMVNGKRMTESIQEARSYTAGEGGDGASDALSRAIHALQGITELDSRAQGLYEQLVDVDSLLNDFNRELADYSDSLTFSEEEFYETEQRLNEINRLKSKYGNSVDKVLAYCEEKEQRLQKLRDYDNYLDELRKKLQDSENVLKELCCKLSKVRQKEAEKLKKSIRDGLLDLNFLDVRFEIQFEETKGYTAEGTDEVEFLISMNPGEPVKPLHEVASGGELSRIMLAIKTVLADKDEIETLIFDEIDVGISGRTAQKVSEKMAVIGKKHQVICITHLAQIAAMADAHYAIEKKAEKNVTKTTIFRLSEEESIRELARILGGAQITDTVLQNASEMKILASGLKK</sequence>
<evidence type="ECO:0000256" key="1">
    <source>
        <dbReference type="ARBA" id="ARBA00003618"/>
    </source>
</evidence>
<accession>A0ABS8DDM7</accession>
<evidence type="ECO:0000313" key="13">
    <source>
        <dbReference type="Proteomes" id="UP001299546"/>
    </source>
</evidence>
<dbReference type="NCBIfam" id="TIGR00634">
    <property type="entry name" value="recN"/>
    <property type="match status" value="1"/>
</dbReference>
<dbReference type="SUPFAM" id="SSF52540">
    <property type="entry name" value="P-loop containing nucleoside triphosphate hydrolases"/>
    <property type="match status" value="1"/>
</dbReference>
<dbReference type="PANTHER" id="PTHR11059">
    <property type="entry name" value="DNA REPAIR PROTEIN RECN"/>
    <property type="match status" value="1"/>
</dbReference>
<feature type="domain" description="RecF/RecN/SMC N-terminal" evidence="11">
    <location>
        <begin position="2"/>
        <end position="509"/>
    </location>
</feature>
<reference evidence="12 13" key="1">
    <citation type="submission" date="2021-10" db="EMBL/GenBank/DDBJ databases">
        <title>Collection of gut derived symbiotic bacterial strains cultured from healthy donors.</title>
        <authorList>
            <person name="Lin H."/>
            <person name="Littmann E."/>
            <person name="Kohout C."/>
            <person name="Pamer E.G."/>
        </authorList>
    </citation>
    <scope>NUCLEOTIDE SEQUENCE [LARGE SCALE GENOMIC DNA]</scope>
    <source>
        <strain evidence="12 13">DFI.1.165</strain>
    </source>
</reference>
<evidence type="ECO:0000256" key="10">
    <source>
        <dbReference type="SAM" id="Coils"/>
    </source>
</evidence>
<evidence type="ECO:0000256" key="4">
    <source>
        <dbReference type="ARBA" id="ARBA00022741"/>
    </source>
</evidence>
<evidence type="ECO:0000256" key="3">
    <source>
        <dbReference type="ARBA" id="ARBA00021315"/>
    </source>
</evidence>
<evidence type="ECO:0000256" key="8">
    <source>
        <dbReference type="ARBA" id="ARBA00033408"/>
    </source>
</evidence>
<keyword evidence="4" id="KW-0547">Nucleotide-binding</keyword>
<evidence type="ECO:0000256" key="9">
    <source>
        <dbReference type="PIRNR" id="PIRNR003128"/>
    </source>
</evidence>
<dbReference type="InterPro" id="IPR003395">
    <property type="entry name" value="RecF/RecN/SMC_N"/>
</dbReference>
<dbReference type="Proteomes" id="UP001299546">
    <property type="component" value="Unassembled WGS sequence"/>
</dbReference>
<keyword evidence="5 9" id="KW-0227">DNA damage</keyword>
<organism evidence="12 13">
    <name type="scientific">Bariatricus massiliensis</name>
    <dbReference type="NCBI Taxonomy" id="1745713"/>
    <lineage>
        <taxon>Bacteria</taxon>
        <taxon>Bacillati</taxon>
        <taxon>Bacillota</taxon>
        <taxon>Clostridia</taxon>
        <taxon>Lachnospirales</taxon>
        <taxon>Lachnospiraceae</taxon>
        <taxon>Bariatricus</taxon>
    </lineage>
</organism>
<keyword evidence="7 9" id="KW-0234">DNA repair</keyword>
<evidence type="ECO:0000256" key="2">
    <source>
        <dbReference type="ARBA" id="ARBA00009441"/>
    </source>
</evidence>
<name>A0ABS8DDM7_9FIRM</name>
<dbReference type="Gene3D" id="3.40.50.300">
    <property type="entry name" value="P-loop containing nucleotide triphosphate hydrolases"/>
    <property type="match status" value="2"/>
</dbReference>